<evidence type="ECO:0000259" key="2">
    <source>
        <dbReference type="Pfam" id="PF01370"/>
    </source>
</evidence>
<dbReference type="Gene3D" id="3.90.25.10">
    <property type="entry name" value="UDP-galactose 4-epimerase, domain 1"/>
    <property type="match status" value="1"/>
</dbReference>
<comment type="caution">
    <text evidence="3">The sequence shown here is derived from an EMBL/GenBank/DDBJ whole genome shotgun (WGS) entry which is preliminary data.</text>
</comment>
<dbReference type="Gene3D" id="3.40.50.720">
    <property type="entry name" value="NAD(P)-binding Rossmann-like Domain"/>
    <property type="match status" value="1"/>
</dbReference>
<evidence type="ECO:0000313" key="4">
    <source>
        <dbReference type="Proteomes" id="UP001183202"/>
    </source>
</evidence>
<dbReference type="InterPro" id="IPR036291">
    <property type="entry name" value="NAD(P)-bd_dom_sf"/>
</dbReference>
<dbReference type="InterPro" id="IPR001509">
    <property type="entry name" value="Epimerase_deHydtase"/>
</dbReference>
<feature type="domain" description="NAD-dependent epimerase/dehydratase" evidence="2">
    <location>
        <begin position="22"/>
        <end position="261"/>
    </location>
</feature>
<evidence type="ECO:0000256" key="1">
    <source>
        <dbReference type="ARBA" id="ARBA00007637"/>
    </source>
</evidence>
<dbReference type="SUPFAM" id="SSF51735">
    <property type="entry name" value="NAD(P)-binding Rossmann-fold domains"/>
    <property type="match status" value="1"/>
</dbReference>
<organism evidence="3 4">
    <name type="scientific">Pseudonocardia charpentierae</name>
    <dbReference type="NCBI Taxonomy" id="3075545"/>
    <lineage>
        <taxon>Bacteria</taxon>
        <taxon>Bacillati</taxon>
        <taxon>Actinomycetota</taxon>
        <taxon>Actinomycetes</taxon>
        <taxon>Pseudonocardiales</taxon>
        <taxon>Pseudonocardiaceae</taxon>
        <taxon>Pseudonocardia</taxon>
    </lineage>
</organism>
<dbReference type="RefSeq" id="WP_311560029.1">
    <property type="nucleotide sequence ID" value="NZ_JAVREJ010000034.1"/>
</dbReference>
<dbReference type="Proteomes" id="UP001183202">
    <property type="component" value="Unassembled WGS sequence"/>
</dbReference>
<name>A0ABU2NHS3_9PSEU</name>
<accession>A0ABU2NHS3</accession>
<dbReference type="Pfam" id="PF01370">
    <property type="entry name" value="Epimerase"/>
    <property type="match status" value="1"/>
</dbReference>
<sequence length="343" mass="36019">MLKARDHNGALGFASSANLRRVVVTGGAGFIGSTVVDTLIACGSDVLVLDDLSRGDLANLDGACRNGAEFCELDIRDGAAVGAALLAFRPDTVFHLAAQIDVRHSMTDPAADAAVNVVGSINVFAAAAAAGVRRVVNTSTGGALYGDAQLLPTPETAPTTPASAYGLSKLTVEQYARWFREAKGLDVRTLRYGNVYGPRQDPAGDAGVIARFCYLALHGVRPTIYGDGRQTRDFVFVHDVATANLAIAAAVDLPQTAYNIGTGVEVDLLELAEAVAAAANLAPHVFRPRFEPERVGEVRRSCLDVSAARRDLALPAPTPLVDGLEHTLRWMRAVEAGASRTAS</sequence>
<reference evidence="4" key="1">
    <citation type="submission" date="2023-07" db="EMBL/GenBank/DDBJ databases">
        <title>30 novel species of actinomycetes from the DSMZ collection.</title>
        <authorList>
            <person name="Nouioui I."/>
        </authorList>
    </citation>
    <scope>NUCLEOTIDE SEQUENCE [LARGE SCALE GENOMIC DNA]</scope>
    <source>
        <strain evidence="4">DSM 45834</strain>
    </source>
</reference>
<dbReference type="EMBL" id="JAVREJ010000034">
    <property type="protein sequence ID" value="MDT0353516.1"/>
    <property type="molecule type" value="Genomic_DNA"/>
</dbReference>
<evidence type="ECO:0000313" key="3">
    <source>
        <dbReference type="EMBL" id="MDT0353516.1"/>
    </source>
</evidence>
<keyword evidence="4" id="KW-1185">Reference proteome</keyword>
<protein>
    <submittedName>
        <fullName evidence="3">NAD-dependent epimerase/dehydratase family protein</fullName>
    </submittedName>
</protein>
<gene>
    <name evidence="3" type="ORF">RM445_28890</name>
</gene>
<proteinExistence type="inferred from homology"/>
<comment type="similarity">
    <text evidence="1">Belongs to the NAD(P)-dependent epimerase/dehydratase family.</text>
</comment>
<dbReference type="PANTHER" id="PTHR43000">
    <property type="entry name" value="DTDP-D-GLUCOSE 4,6-DEHYDRATASE-RELATED"/>
    <property type="match status" value="1"/>
</dbReference>